<dbReference type="AlphaFoldDB" id="A0A0A9WUR6"/>
<reference evidence="2" key="1">
    <citation type="journal article" date="2014" name="PLoS ONE">
        <title>Transcriptome-Based Identification of ABC Transporters in the Western Tarnished Plant Bug Lygus hesperus.</title>
        <authorList>
            <person name="Hull J.J."/>
            <person name="Chaney K."/>
            <person name="Geib S.M."/>
            <person name="Fabrick J.A."/>
            <person name="Brent C.S."/>
            <person name="Walsh D."/>
            <person name="Lavine L.C."/>
        </authorList>
    </citation>
    <scope>NUCLEOTIDE SEQUENCE</scope>
</reference>
<dbReference type="InterPro" id="IPR006170">
    <property type="entry name" value="PBP/GOBP"/>
</dbReference>
<protein>
    <submittedName>
        <fullName evidence="2">Prostaglandin-H2 D-isomerase</fullName>
    </submittedName>
</protein>
<reference evidence="3" key="3">
    <citation type="submission" date="2014-09" db="EMBL/GenBank/DDBJ databases">
        <authorList>
            <person name="Magalhaes I.L.F."/>
            <person name="Oliveira U."/>
            <person name="Santos F.R."/>
            <person name="Vidigal T.H.D.A."/>
            <person name="Brescovit A.D."/>
            <person name="Santos A.J."/>
        </authorList>
    </citation>
    <scope>NUCLEOTIDE SEQUENCE</scope>
</reference>
<keyword evidence="1" id="KW-0732">Signal</keyword>
<dbReference type="CDD" id="cd23992">
    <property type="entry name" value="PBP_GOBP"/>
    <property type="match status" value="1"/>
</dbReference>
<dbReference type="GO" id="GO:0005549">
    <property type="term" value="F:odorant binding"/>
    <property type="evidence" value="ECO:0007669"/>
    <property type="project" value="InterPro"/>
</dbReference>
<dbReference type="Gene3D" id="1.10.238.20">
    <property type="entry name" value="Pheromone/general odorant binding protein domain"/>
    <property type="match status" value="1"/>
</dbReference>
<proteinExistence type="predicted"/>
<dbReference type="GO" id="GO:0016853">
    <property type="term" value="F:isomerase activity"/>
    <property type="evidence" value="ECO:0007669"/>
    <property type="project" value="UniProtKB-KW"/>
</dbReference>
<gene>
    <name evidence="2" type="primary">PTGDS</name>
    <name evidence="2" type="ORF">CM83_39035</name>
</gene>
<accession>A0A0A9WUR6</accession>
<feature type="chain" id="PRO_5015033730" evidence="1">
    <location>
        <begin position="24"/>
        <end position="183"/>
    </location>
</feature>
<feature type="signal peptide" evidence="1">
    <location>
        <begin position="1"/>
        <end position="23"/>
    </location>
</feature>
<name>A0A0A9WUR6_LYGHE</name>
<dbReference type="EMBL" id="GBHO01033351">
    <property type="protein sequence ID" value="JAG10253.1"/>
    <property type="molecule type" value="Transcribed_RNA"/>
</dbReference>
<dbReference type="EMBL" id="GBRD01017371">
    <property type="protein sequence ID" value="JAG48456.1"/>
    <property type="molecule type" value="Transcribed_RNA"/>
</dbReference>
<dbReference type="SUPFAM" id="SSF47565">
    <property type="entry name" value="Insect pheromone/odorant-binding proteins"/>
    <property type="match status" value="1"/>
</dbReference>
<reference evidence="2" key="2">
    <citation type="submission" date="2014-07" db="EMBL/GenBank/DDBJ databases">
        <authorList>
            <person name="Hull J."/>
        </authorList>
    </citation>
    <scope>NUCLEOTIDE SEQUENCE</scope>
</reference>
<evidence type="ECO:0000313" key="3">
    <source>
        <dbReference type="EMBL" id="JAG48456.1"/>
    </source>
</evidence>
<dbReference type="InterPro" id="IPR036728">
    <property type="entry name" value="PBP_GOBP_sf"/>
</dbReference>
<evidence type="ECO:0000256" key="1">
    <source>
        <dbReference type="SAM" id="SignalP"/>
    </source>
</evidence>
<organism evidence="2">
    <name type="scientific">Lygus hesperus</name>
    <name type="common">Western plant bug</name>
    <dbReference type="NCBI Taxonomy" id="30085"/>
    <lineage>
        <taxon>Eukaryota</taxon>
        <taxon>Metazoa</taxon>
        <taxon>Ecdysozoa</taxon>
        <taxon>Arthropoda</taxon>
        <taxon>Hexapoda</taxon>
        <taxon>Insecta</taxon>
        <taxon>Pterygota</taxon>
        <taxon>Neoptera</taxon>
        <taxon>Paraneoptera</taxon>
        <taxon>Hemiptera</taxon>
        <taxon>Heteroptera</taxon>
        <taxon>Panheteroptera</taxon>
        <taxon>Cimicomorpha</taxon>
        <taxon>Miridae</taxon>
        <taxon>Mirini</taxon>
        <taxon>Lygus</taxon>
    </lineage>
</organism>
<sequence length="183" mass="20701">MAMLTRIVEIVAVILVARGSVWALDEPALKEAHADDLKLFENIYTLVQSCIVKDEVNVDDCLEMFRGGNLNNSKYQKCKCLVPCVAKYLNMMYTDGTYDFREIRKVTSGVQSDYFRKEIERVLHICETEPGKECDGGFNIVNCAIQHSHIASRSLRLMFEALDEHYAQSHITDAPSDGEANDD</sequence>
<evidence type="ECO:0000313" key="2">
    <source>
        <dbReference type="EMBL" id="JAG10253.1"/>
    </source>
</evidence>
<dbReference type="Pfam" id="PF01395">
    <property type="entry name" value="PBP_GOBP"/>
    <property type="match status" value="1"/>
</dbReference>
<keyword evidence="2" id="KW-0413">Isomerase</keyword>